<sequence>MNKEQVDARIPEIMPKKPGFLLVALIIIIVVFSIIIYGTVAMISQNLSLSIIRLDKSNALITAQCGVMQAAYRVQKDGNYTSWKNLAPFGNNQVYSFELLSAVPGFEYLNVDASSSELSNYNKRVNYWVVENKSTTETYAITAVKVDWSPTNPTENFTKIVFNNLQRWLGSEPSGTKVNLTQNVPIPYPNIPSGNWILFDTNMLGRTVTATFYLTNGGNFTVRLFPGPPNVPNMIKSTGKIVKGNLTTMRKTVLANFEVESNPAEYTYVDASATHIDPSSKKTKRDVINWDLINTNPAQYYEITGLQAFWTEKPTRPLRVIWLDNALVWQGSATSGTKIDFNQTYIFIPANSNRTNNVLRFNAEIDLPGQVIRAAFFTRNGLSFEAQVYPAIAPTLPTVTEGNRINIIKYKETNNHIMP</sequence>
<evidence type="ECO:0000313" key="3">
    <source>
        <dbReference type="Proteomes" id="UP000177309"/>
    </source>
</evidence>
<proteinExistence type="predicted"/>
<protein>
    <submittedName>
        <fullName evidence="2">Uncharacterized protein</fullName>
    </submittedName>
</protein>
<comment type="caution">
    <text evidence="2">The sequence shown here is derived from an EMBL/GenBank/DDBJ whole genome shotgun (WGS) entry which is preliminary data.</text>
</comment>
<dbReference type="EMBL" id="MEUI01000014">
    <property type="protein sequence ID" value="OGC34653.1"/>
    <property type="molecule type" value="Genomic_DNA"/>
</dbReference>
<dbReference type="Proteomes" id="UP000177309">
    <property type="component" value="Unassembled WGS sequence"/>
</dbReference>
<dbReference type="AlphaFoldDB" id="A0A1F4TRH6"/>
<keyword evidence="1" id="KW-0472">Membrane</keyword>
<evidence type="ECO:0000256" key="1">
    <source>
        <dbReference type="SAM" id="Phobius"/>
    </source>
</evidence>
<keyword evidence="1" id="KW-1133">Transmembrane helix</keyword>
<reference evidence="2 3" key="1">
    <citation type="journal article" date="2016" name="Nat. Commun.">
        <title>Thousands of microbial genomes shed light on interconnected biogeochemical processes in an aquifer system.</title>
        <authorList>
            <person name="Anantharaman K."/>
            <person name="Brown C.T."/>
            <person name="Hug L.A."/>
            <person name="Sharon I."/>
            <person name="Castelle C.J."/>
            <person name="Probst A.J."/>
            <person name="Thomas B.C."/>
            <person name="Singh A."/>
            <person name="Wilkins M.J."/>
            <person name="Karaoz U."/>
            <person name="Brodie E.L."/>
            <person name="Williams K.H."/>
            <person name="Hubbard S.S."/>
            <person name="Banfield J.F."/>
        </authorList>
    </citation>
    <scope>NUCLEOTIDE SEQUENCE [LARGE SCALE GENOMIC DNA]</scope>
</reference>
<organism evidence="2 3">
    <name type="scientific">candidate division WOR-1 bacterium RIFOXYC2_FULL_41_25</name>
    <dbReference type="NCBI Taxonomy" id="1802586"/>
    <lineage>
        <taxon>Bacteria</taxon>
        <taxon>Bacillati</taxon>
        <taxon>Saganbacteria</taxon>
    </lineage>
</organism>
<evidence type="ECO:0000313" key="2">
    <source>
        <dbReference type="EMBL" id="OGC34653.1"/>
    </source>
</evidence>
<keyword evidence="1" id="KW-0812">Transmembrane</keyword>
<gene>
    <name evidence="2" type="ORF">A2462_04920</name>
</gene>
<name>A0A1F4TRH6_UNCSA</name>
<feature type="transmembrane region" description="Helical" evidence="1">
    <location>
        <begin position="20"/>
        <end position="43"/>
    </location>
</feature>
<accession>A0A1F4TRH6</accession>